<comment type="similarity">
    <text evidence="1">Belongs to the MobA/MobL family.</text>
</comment>
<dbReference type="Pfam" id="PF03389">
    <property type="entry name" value="MobA_MobL"/>
    <property type="match status" value="1"/>
</dbReference>
<dbReference type="AlphaFoldDB" id="A0A7Y3TZ84"/>
<dbReference type="RefSeq" id="WP_171703367.1">
    <property type="nucleotide sequence ID" value="NZ_JABFHI010000016.1"/>
</dbReference>
<dbReference type="EMBL" id="JABFHI010000016">
    <property type="protein sequence ID" value="NOG32912.1"/>
    <property type="molecule type" value="Genomic_DNA"/>
</dbReference>
<organism evidence="4 5">
    <name type="scientific">Vreelandella azerica</name>
    <dbReference type="NCBI Taxonomy" id="2732867"/>
    <lineage>
        <taxon>Bacteria</taxon>
        <taxon>Pseudomonadati</taxon>
        <taxon>Pseudomonadota</taxon>
        <taxon>Gammaproteobacteria</taxon>
        <taxon>Oceanospirillales</taxon>
        <taxon>Halomonadaceae</taxon>
        <taxon>Vreelandella</taxon>
    </lineage>
</organism>
<accession>A0A7Y3TZ84</accession>
<name>A0A7Y3TZ84_9GAMM</name>
<sequence>MAMYHLSAKAIRRKDGRSATAAAAYRAGEKIVDERTGVAHDYTRKRDVLGTALLMPGGSTEDRSDFWNRVEKHHRRGDAVTAREVEISLPHELDNEQRQALALQFARELSDRYSVAVDVALHAPRSVSDRDLEKNPGQHWVIDPDTGQRHNGNWHAHILMTACHVERDGTLGKKCVEIDPIHCQRHKIPNMTDKERQRWCDLQNAALEQARAAVSVDHRSFKDRGSDQVPTVHLGGYAARMRREGTPELSENATLNKQITAANQEVTLLRVSSSLLRMLNSTSSNVTSCKSELICVPCMLLSSVLMPSVRPRRKRSGRSGLVDQKCARPLAVSTQKQLLMRASSESLSIPKISHRTVV</sequence>
<evidence type="ECO:0000259" key="3">
    <source>
        <dbReference type="Pfam" id="PF03389"/>
    </source>
</evidence>
<feature type="domain" description="MobA/MobL protein" evidence="3">
    <location>
        <begin position="17"/>
        <end position="243"/>
    </location>
</feature>
<evidence type="ECO:0000313" key="4">
    <source>
        <dbReference type="EMBL" id="NOG32912.1"/>
    </source>
</evidence>
<evidence type="ECO:0000256" key="1">
    <source>
        <dbReference type="ARBA" id="ARBA00010873"/>
    </source>
</evidence>
<reference evidence="4 5" key="2">
    <citation type="submission" date="2020-06" db="EMBL/GenBank/DDBJ databases">
        <title>Halomonas songnenensis sp. nov., a moderately halophilic bacterium isolated from saline and alkaline soils.</title>
        <authorList>
            <person name="Jiang J."/>
            <person name="Pan Y."/>
        </authorList>
    </citation>
    <scope>NUCLEOTIDE SEQUENCE [LARGE SCALE GENOMIC DNA]</scope>
    <source>
        <strain evidence="4 5">TBZ9</strain>
    </source>
</reference>
<dbReference type="Proteomes" id="UP000588806">
    <property type="component" value="Unassembled WGS sequence"/>
</dbReference>
<gene>
    <name evidence="4" type="ORF">HLB35_16105</name>
</gene>
<reference evidence="4 5" key="1">
    <citation type="submission" date="2020-05" db="EMBL/GenBank/DDBJ databases">
        <authorList>
            <person name="Ruan W."/>
            <person name="Jeon C.O."/>
            <person name="Chun B.H."/>
        </authorList>
    </citation>
    <scope>NUCLEOTIDE SEQUENCE [LARGE SCALE GENOMIC DNA]</scope>
    <source>
        <strain evidence="4 5">TBZ9</strain>
    </source>
</reference>
<evidence type="ECO:0000256" key="2">
    <source>
        <dbReference type="ARBA" id="ARBA00022971"/>
    </source>
</evidence>
<comment type="caution">
    <text evidence="4">The sequence shown here is derived from an EMBL/GenBank/DDBJ whole genome shotgun (WGS) entry which is preliminary data.</text>
</comment>
<evidence type="ECO:0000313" key="5">
    <source>
        <dbReference type="Proteomes" id="UP000588806"/>
    </source>
</evidence>
<dbReference type="InterPro" id="IPR005053">
    <property type="entry name" value="MobA_MobL"/>
</dbReference>
<dbReference type="Gene3D" id="3.30.930.30">
    <property type="match status" value="1"/>
</dbReference>
<proteinExistence type="inferred from homology"/>
<keyword evidence="2" id="KW-0184">Conjugation</keyword>
<protein>
    <submittedName>
        <fullName evidence="4">MobA/MobL family protein</fullName>
    </submittedName>
</protein>
<keyword evidence="5" id="KW-1185">Reference proteome</keyword>